<dbReference type="CDD" id="cd17328">
    <property type="entry name" value="MFS_spinster_like"/>
    <property type="match status" value="1"/>
</dbReference>
<feature type="transmembrane region" description="Helical" evidence="8">
    <location>
        <begin position="21"/>
        <end position="46"/>
    </location>
</feature>
<evidence type="ECO:0000256" key="2">
    <source>
        <dbReference type="ARBA" id="ARBA00022448"/>
    </source>
</evidence>
<dbReference type="Pfam" id="PF07690">
    <property type="entry name" value="MFS_1"/>
    <property type="match status" value="1"/>
</dbReference>
<evidence type="ECO:0000256" key="6">
    <source>
        <dbReference type="ARBA" id="ARBA00024338"/>
    </source>
</evidence>
<protein>
    <submittedName>
        <fullName evidence="10">Protein spinster</fullName>
    </submittedName>
</protein>
<proteinExistence type="inferred from homology"/>
<dbReference type="AlphaFoldDB" id="A0A5B7DPQ5"/>
<keyword evidence="5 8" id="KW-0472">Membrane</keyword>
<feature type="transmembrane region" description="Helical" evidence="8">
    <location>
        <begin position="306"/>
        <end position="324"/>
    </location>
</feature>
<evidence type="ECO:0000256" key="7">
    <source>
        <dbReference type="SAM" id="MobiDB-lite"/>
    </source>
</evidence>
<evidence type="ECO:0000256" key="1">
    <source>
        <dbReference type="ARBA" id="ARBA00004141"/>
    </source>
</evidence>
<name>A0A5B7DPQ5_PORTR</name>
<sequence>MVMAPLFGYLGDRYSRKNLMAVGIFFWSLATLLGSFMPVSALLVVMNYALFLLFRCLVGVGEASYSTIAPTIISDLFVSDTRSKMLAVFYFAIPVGSGLGYIIGAEVTELARVGETDWEAWRWGLRVTPVMGLLALALILFLVHDPPRGSSEGGQHLQATSFLSDLRYLFLNKSFVLSTLAFTCVTFVAGALAFWGPIFTKLGVMVQDHPNAKADDVSFVFGAIAMSAGLLGVPLGSFAGQKLRVADAFKPYIKVNGSTSYLAPEDYDIANFTSSDLTTLDTFNTTTTTPAPDLNNDYIEFKSKQYALFLCCIVNIFGAVFFFWNSCYIAEDKARCDRIIAVSVVAGHCWEDSIAQHQRGNPAPQKAQRAATAAEASPLLATHLKKRKSRRTRLKFKAYSPESPRNTPALPPSSPHLPKPAMSHLSSKDACHPPTPSPASVIVWQVMGRLSNAAYQIVPVLLVEG</sequence>
<evidence type="ECO:0000256" key="4">
    <source>
        <dbReference type="ARBA" id="ARBA00022989"/>
    </source>
</evidence>
<feature type="transmembrane region" description="Helical" evidence="8">
    <location>
        <begin position="175"/>
        <end position="199"/>
    </location>
</feature>
<dbReference type="InterPro" id="IPR020846">
    <property type="entry name" value="MFS_dom"/>
</dbReference>
<dbReference type="PANTHER" id="PTHR23505">
    <property type="entry name" value="SPINSTER"/>
    <property type="match status" value="1"/>
</dbReference>
<evidence type="ECO:0000256" key="3">
    <source>
        <dbReference type="ARBA" id="ARBA00022692"/>
    </source>
</evidence>
<evidence type="ECO:0000256" key="5">
    <source>
        <dbReference type="ARBA" id="ARBA00023136"/>
    </source>
</evidence>
<evidence type="ECO:0000313" key="11">
    <source>
        <dbReference type="Proteomes" id="UP000324222"/>
    </source>
</evidence>
<dbReference type="PANTHER" id="PTHR23505:SF79">
    <property type="entry name" value="PROTEIN SPINSTER"/>
    <property type="match status" value="1"/>
</dbReference>
<keyword evidence="2" id="KW-0813">Transport</keyword>
<comment type="caution">
    <text evidence="10">The sequence shown here is derived from an EMBL/GenBank/DDBJ whole genome shotgun (WGS) entry which is preliminary data.</text>
</comment>
<comment type="subcellular location">
    <subcellularLocation>
        <location evidence="1">Membrane</location>
        <topology evidence="1">Multi-pass membrane protein</topology>
    </subcellularLocation>
</comment>
<keyword evidence="11" id="KW-1185">Reference proteome</keyword>
<evidence type="ECO:0000259" key="9">
    <source>
        <dbReference type="PROSITE" id="PS50850"/>
    </source>
</evidence>
<feature type="transmembrane region" description="Helical" evidence="8">
    <location>
        <begin position="85"/>
        <end position="103"/>
    </location>
</feature>
<evidence type="ECO:0000313" key="10">
    <source>
        <dbReference type="EMBL" id="MPC23069.1"/>
    </source>
</evidence>
<keyword evidence="3 8" id="KW-0812">Transmembrane</keyword>
<reference evidence="10 11" key="1">
    <citation type="submission" date="2019-05" db="EMBL/GenBank/DDBJ databases">
        <title>Another draft genome of Portunus trituberculatus and its Hox gene families provides insights of decapod evolution.</title>
        <authorList>
            <person name="Jeong J.-H."/>
            <person name="Song I."/>
            <person name="Kim S."/>
            <person name="Choi T."/>
            <person name="Kim D."/>
            <person name="Ryu S."/>
            <person name="Kim W."/>
        </authorList>
    </citation>
    <scope>NUCLEOTIDE SEQUENCE [LARGE SCALE GENOMIC DNA]</scope>
    <source>
        <tissue evidence="10">Muscle</tissue>
    </source>
</reference>
<dbReference type="SUPFAM" id="SSF103473">
    <property type="entry name" value="MFS general substrate transporter"/>
    <property type="match status" value="1"/>
</dbReference>
<dbReference type="Proteomes" id="UP000324222">
    <property type="component" value="Unassembled WGS sequence"/>
</dbReference>
<feature type="transmembrane region" description="Helical" evidence="8">
    <location>
        <begin position="219"/>
        <end position="240"/>
    </location>
</feature>
<feature type="domain" description="Major facilitator superfamily (MFS) profile" evidence="9">
    <location>
        <begin position="1"/>
        <end position="465"/>
    </location>
</feature>
<dbReference type="EMBL" id="VSRR010001162">
    <property type="protein sequence ID" value="MPC23069.1"/>
    <property type="molecule type" value="Genomic_DNA"/>
</dbReference>
<keyword evidence="4 8" id="KW-1133">Transmembrane helix</keyword>
<accession>A0A5B7DPQ5</accession>
<feature type="transmembrane region" description="Helical" evidence="8">
    <location>
        <begin position="123"/>
        <end position="143"/>
    </location>
</feature>
<evidence type="ECO:0000256" key="8">
    <source>
        <dbReference type="SAM" id="Phobius"/>
    </source>
</evidence>
<feature type="transmembrane region" description="Helical" evidence="8">
    <location>
        <begin position="52"/>
        <end position="73"/>
    </location>
</feature>
<dbReference type="GO" id="GO:0016020">
    <property type="term" value="C:membrane"/>
    <property type="evidence" value="ECO:0007669"/>
    <property type="project" value="UniProtKB-SubCell"/>
</dbReference>
<organism evidence="10 11">
    <name type="scientific">Portunus trituberculatus</name>
    <name type="common">Swimming crab</name>
    <name type="synonym">Neptunus trituberculatus</name>
    <dbReference type="NCBI Taxonomy" id="210409"/>
    <lineage>
        <taxon>Eukaryota</taxon>
        <taxon>Metazoa</taxon>
        <taxon>Ecdysozoa</taxon>
        <taxon>Arthropoda</taxon>
        <taxon>Crustacea</taxon>
        <taxon>Multicrustacea</taxon>
        <taxon>Malacostraca</taxon>
        <taxon>Eumalacostraca</taxon>
        <taxon>Eucarida</taxon>
        <taxon>Decapoda</taxon>
        <taxon>Pleocyemata</taxon>
        <taxon>Brachyura</taxon>
        <taxon>Eubrachyura</taxon>
        <taxon>Portunoidea</taxon>
        <taxon>Portunidae</taxon>
        <taxon>Portuninae</taxon>
        <taxon>Portunus</taxon>
    </lineage>
</organism>
<dbReference type="GO" id="GO:0022857">
    <property type="term" value="F:transmembrane transporter activity"/>
    <property type="evidence" value="ECO:0007669"/>
    <property type="project" value="InterPro"/>
</dbReference>
<gene>
    <name evidence="10" type="primary">spin_0</name>
    <name evidence="10" type="ORF">E2C01_016107</name>
</gene>
<dbReference type="OrthoDB" id="6770063at2759"/>
<dbReference type="InterPro" id="IPR044770">
    <property type="entry name" value="MFS_spinster-like"/>
</dbReference>
<dbReference type="PROSITE" id="PS50850">
    <property type="entry name" value="MFS"/>
    <property type="match status" value="1"/>
</dbReference>
<dbReference type="Gene3D" id="1.20.1250.20">
    <property type="entry name" value="MFS general substrate transporter like domains"/>
    <property type="match status" value="1"/>
</dbReference>
<dbReference type="InterPro" id="IPR011701">
    <property type="entry name" value="MFS"/>
</dbReference>
<dbReference type="InterPro" id="IPR036259">
    <property type="entry name" value="MFS_trans_sf"/>
</dbReference>
<feature type="region of interest" description="Disordered" evidence="7">
    <location>
        <begin position="395"/>
        <end position="434"/>
    </location>
</feature>
<feature type="compositionally biased region" description="Pro residues" evidence="7">
    <location>
        <begin position="409"/>
        <end position="418"/>
    </location>
</feature>
<comment type="similarity">
    <text evidence="6">Belongs to the major facilitator superfamily. Spinster (TC 2.A.1.49) family.</text>
</comment>